<evidence type="ECO:0000313" key="2">
    <source>
        <dbReference type="Proteomes" id="UP000663760"/>
    </source>
</evidence>
<proteinExistence type="predicted"/>
<organism evidence="1 2">
    <name type="scientific">Spirodela intermedia</name>
    <name type="common">Intermediate duckweed</name>
    <dbReference type="NCBI Taxonomy" id="51605"/>
    <lineage>
        <taxon>Eukaryota</taxon>
        <taxon>Viridiplantae</taxon>
        <taxon>Streptophyta</taxon>
        <taxon>Embryophyta</taxon>
        <taxon>Tracheophyta</taxon>
        <taxon>Spermatophyta</taxon>
        <taxon>Magnoliopsida</taxon>
        <taxon>Liliopsida</taxon>
        <taxon>Araceae</taxon>
        <taxon>Lemnoideae</taxon>
        <taxon>Spirodela</taxon>
    </lineage>
</organism>
<gene>
    <name evidence="1" type="ORF">SI8410_09013397</name>
</gene>
<evidence type="ECO:0000313" key="1">
    <source>
        <dbReference type="EMBL" id="CAA7402719.1"/>
    </source>
</evidence>
<dbReference type="EMBL" id="LR746272">
    <property type="protein sequence ID" value="CAA7402719.1"/>
    <property type="molecule type" value="Genomic_DNA"/>
</dbReference>
<keyword evidence="2" id="KW-1185">Reference proteome</keyword>
<dbReference type="Proteomes" id="UP000663760">
    <property type="component" value="Chromosome 9"/>
</dbReference>
<accession>A0A7I8KY45</accession>
<dbReference type="AlphaFoldDB" id="A0A7I8KY45"/>
<sequence length="126" mass="14394">MDSSEVAQKLVSPATAGSSHLCRVFSMAAAFSEWGSTERRLSMSDILAEEKGMELATERGRKAELDAVLVKCRFILDPGTRSFSWKKRATSALSWTCVRRPYHDLLFIVRHHERLQEYSRTLWTSK</sequence>
<protein>
    <submittedName>
        <fullName evidence="1">Uncharacterized protein</fullName>
    </submittedName>
</protein>
<reference evidence="1" key="1">
    <citation type="submission" date="2020-02" db="EMBL/GenBank/DDBJ databases">
        <authorList>
            <person name="Scholz U."/>
            <person name="Mascher M."/>
            <person name="Fiebig A."/>
        </authorList>
    </citation>
    <scope>NUCLEOTIDE SEQUENCE</scope>
</reference>
<name>A0A7I8KY45_SPIIN</name>